<feature type="binding site" evidence="7">
    <location>
        <position position="130"/>
    </location>
    <ligand>
        <name>NAD(+)</name>
        <dbReference type="ChEBI" id="CHEBI:57540"/>
    </ligand>
</feature>
<feature type="domain" description="UDP-glucose/GDP-mannose dehydrogenase N-terminal" evidence="10">
    <location>
        <begin position="4"/>
        <end position="188"/>
    </location>
</feature>
<dbReference type="PANTHER" id="PTHR11374:SF3">
    <property type="entry name" value="UDP-GLUCOSE 6-DEHYDROGENASE"/>
    <property type="match status" value="1"/>
</dbReference>
<evidence type="ECO:0000259" key="10">
    <source>
        <dbReference type="Pfam" id="PF03721"/>
    </source>
</evidence>
<evidence type="ECO:0000256" key="8">
    <source>
        <dbReference type="SAM" id="MobiDB-lite"/>
    </source>
</evidence>
<comment type="pathway">
    <text evidence="1">Nucleotide-sugar biosynthesis; UDP-alpha-D-glucuronate biosynthesis; UDP-alpha-D-glucuronate from UDP-alpha-D-glucose: step 1/1.</text>
</comment>
<dbReference type="Gene3D" id="1.20.5.100">
    <property type="entry name" value="Cytochrome c1, transmembrane anchor, C-terminal"/>
    <property type="match status" value="1"/>
</dbReference>
<comment type="caution">
    <text evidence="11">The sequence shown here is derived from an EMBL/GenBank/DDBJ whole genome shotgun (WGS) entry which is preliminary data.</text>
</comment>
<comment type="similarity">
    <text evidence="5">Belongs to the UDP-glucose/GDP-mannose dehydrogenase family.</text>
</comment>
<dbReference type="Gene3D" id="3.40.50.720">
    <property type="entry name" value="NAD(P)-binding Rossmann-like Domain"/>
    <property type="match status" value="1"/>
</dbReference>
<evidence type="ECO:0000313" key="11">
    <source>
        <dbReference type="EMBL" id="KAL0267746.1"/>
    </source>
</evidence>
<evidence type="ECO:0000256" key="1">
    <source>
        <dbReference type="ARBA" id="ARBA00004701"/>
    </source>
</evidence>
<dbReference type="PIRSF" id="PIRSF500134">
    <property type="entry name" value="UDPglc_DH_bac"/>
    <property type="match status" value="1"/>
</dbReference>
<organism evidence="11">
    <name type="scientific">Menopon gallinae</name>
    <name type="common">poultry shaft louse</name>
    <dbReference type="NCBI Taxonomy" id="328185"/>
    <lineage>
        <taxon>Eukaryota</taxon>
        <taxon>Metazoa</taxon>
        <taxon>Ecdysozoa</taxon>
        <taxon>Arthropoda</taxon>
        <taxon>Hexapoda</taxon>
        <taxon>Insecta</taxon>
        <taxon>Pterygota</taxon>
        <taxon>Neoptera</taxon>
        <taxon>Paraneoptera</taxon>
        <taxon>Psocodea</taxon>
        <taxon>Troctomorpha</taxon>
        <taxon>Phthiraptera</taxon>
        <taxon>Amblycera</taxon>
        <taxon>Menoponidae</taxon>
        <taxon>Menopon</taxon>
    </lineage>
</organism>
<dbReference type="SUPFAM" id="SSF48179">
    <property type="entry name" value="6-phosphogluconate dehydrogenase C-terminal domain-like"/>
    <property type="match status" value="1"/>
</dbReference>
<comment type="function">
    <text evidence="5">Involved in the biosynthesis of glycosaminoglycans; hyaluronan, chondroitin sulfate, and heparan sulfate.</text>
</comment>
<dbReference type="EC" id="1.1.1.22" evidence="2 5"/>
<feature type="region of interest" description="Disordered" evidence="8">
    <location>
        <begin position="334"/>
        <end position="387"/>
    </location>
</feature>
<feature type="binding site" evidence="7">
    <location>
        <position position="35"/>
    </location>
    <ligand>
        <name>NAD(+)</name>
        <dbReference type="ChEBI" id="CHEBI:57540"/>
    </ligand>
</feature>
<feature type="binding site" evidence="7">
    <location>
        <position position="40"/>
    </location>
    <ligand>
        <name>NAD(+)</name>
        <dbReference type="ChEBI" id="CHEBI:57540"/>
    </ligand>
</feature>
<dbReference type="GO" id="GO:0006024">
    <property type="term" value="P:glycosaminoglycan biosynthetic process"/>
    <property type="evidence" value="ECO:0007669"/>
    <property type="project" value="TreeGrafter"/>
</dbReference>
<comment type="catalytic activity">
    <reaction evidence="4 5">
        <text>UDP-alpha-D-glucose + 2 NAD(+) + H2O = UDP-alpha-D-glucuronate + 2 NADH + 3 H(+)</text>
        <dbReference type="Rhea" id="RHEA:23596"/>
        <dbReference type="ChEBI" id="CHEBI:15377"/>
        <dbReference type="ChEBI" id="CHEBI:15378"/>
        <dbReference type="ChEBI" id="CHEBI:57540"/>
        <dbReference type="ChEBI" id="CHEBI:57945"/>
        <dbReference type="ChEBI" id="CHEBI:58052"/>
        <dbReference type="ChEBI" id="CHEBI:58885"/>
        <dbReference type="EC" id="1.1.1.22"/>
    </reaction>
</comment>
<dbReference type="GO" id="GO:0005634">
    <property type="term" value="C:nucleus"/>
    <property type="evidence" value="ECO:0007669"/>
    <property type="project" value="TreeGrafter"/>
</dbReference>
<keyword evidence="5 7" id="KW-0520">NAD</keyword>
<evidence type="ECO:0000256" key="4">
    <source>
        <dbReference type="ARBA" id="ARBA00047473"/>
    </source>
</evidence>
<protein>
    <recommendedName>
        <fullName evidence="3 5">UDP-glucose 6-dehydrogenase</fullName>
        <ecNumber evidence="2 5">1.1.1.22</ecNumber>
    </recommendedName>
</protein>
<evidence type="ECO:0000256" key="3">
    <source>
        <dbReference type="ARBA" id="ARBA00015132"/>
    </source>
</evidence>
<feature type="binding site" evidence="6">
    <location>
        <position position="213"/>
    </location>
    <ligand>
        <name>substrate</name>
    </ligand>
</feature>
<dbReference type="GO" id="GO:0003979">
    <property type="term" value="F:UDP-glucose 6-dehydrogenase activity"/>
    <property type="evidence" value="ECO:0007669"/>
    <property type="project" value="UniProtKB-EC"/>
</dbReference>
<dbReference type="InterPro" id="IPR028356">
    <property type="entry name" value="UDPglc_DH_euk"/>
</dbReference>
<name>A0AAW2HDU2_9NEOP</name>
<dbReference type="InterPro" id="IPR036291">
    <property type="entry name" value="NAD(P)-bd_dom_sf"/>
</dbReference>
<evidence type="ECO:0000256" key="6">
    <source>
        <dbReference type="PIRSR" id="PIRSR500134-2"/>
    </source>
</evidence>
<evidence type="ECO:0000259" key="9">
    <source>
        <dbReference type="Pfam" id="PF00984"/>
    </source>
</evidence>
<accession>A0AAW2HDU2</accession>
<dbReference type="InterPro" id="IPR001732">
    <property type="entry name" value="UDP-Glc/GDP-Man_DH_N"/>
</dbReference>
<dbReference type="GO" id="GO:0000271">
    <property type="term" value="P:polysaccharide biosynthetic process"/>
    <property type="evidence" value="ECO:0007669"/>
    <property type="project" value="InterPro"/>
</dbReference>
<dbReference type="InterPro" id="IPR014026">
    <property type="entry name" value="UDP-Glc/GDP-Man_DH_dimer"/>
</dbReference>
<dbReference type="FunFam" id="3.40.50.720:FF:000032">
    <property type="entry name" value="UDP-glucose 6-dehydrogenase"/>
    <property type="match status" value="1"/>
</dbReference>
<feature type="domain" description="UDP-glucose/GDP-mannose dehydrogenase dimerisation" evidence="9">
    <location>
        <begin position="208"/>
        <end position="253"/>
    </location>
</feature>
<evidence type="ECO:0000256" key="7">
    <source>
        <dbReference type="PIRSR" id="PIRSR500134-3"/>
    </source>
</evidence>
<gene>
    <name evidence="11" type="ORF">PYX00_009927</name>
</gene>
<dbReference type="SUPFAM" id="SSF51735">
    <property type="entry name" value="NAD(P)-binding Rossmann-fold domains"/>
    <property type="match status" value="1"/>
</dbReference>
<evidence type="ECO:0000256" key="5">
    <source>
        <dbReference type="PIRNR" id="PIRNR000124"/>
    </source>
</evidence>
<dbReference type="InterPro" id="IPR028357">
    <property type="entry name" value="UDPglc_DH_bac"/>
</dbReference>
<dbReference type="NCBIfam" id="TIGR03026">
    <property type="entry name" value="NDP-sugDHase"/>
    <property type="match status" value="1"/>
</dbReference>
<dbReference type="Pfam" id="PF03721">
    <property type="entry name" value="UDPG_MGDP_dh_N"/>
    <property type="match status" value="1"/>
</dbReference>
<dbReference type="Pfam" id="PF00984">
    <property type="entry name" value="UDPG_MGDP_dh"/>
    <property type="match status" value="1"/>
</dbReference>
<feature type="region of interest" description="Disordered" evidence="8">
    <location>
        <begin position="418"/>
        <end position="441"/>
    </location>
</feature>
<reference evidence="11" key="1">
    <citation type="journal article" date="2024" name="Gigascience">
        <title>Chromosome-level genome of the poultry shaft louse Menopon gallinae provides insight into the host-switching and adaptive evolution of parasitic lice.</title>
        <authorList>
            <person name="Xu Y."/>
            <person name="Ma L."/>
            <person name="Liu S."/>
            <person name="Liang Y."/>
            <person name="Liu Q."/>
            <person name="He Z."/>
            <person name="Tian L."/>
            <person name="Duan Y."/>
            <person name="Cai W."/>
            <person name="Li H."/>
            <person name="Song F."/>
        </authorList>
    </citation>
    <scope>NUCLEOTIDE SEQUENCE</scope>
    <source>
        <strain evidence="11">Cailab_2023a</strain>
    </source>
</reference>
<dbReference type="InterPro" id="IPR017476">
    <property type="entry name" value="UDP-Glc/GDP-Man"/>
</dbReference>
<sequence length="441" mass="48940">MVVKRICCIGAGYVGGSASAVIALKCPEVLVTVVDENAEKIMQWNSEKLPIYEPGLDEVVKECRNKNLFFSTDIITAIKNSDLIFLCVNVPSKSYGCGKGEVADLKYLDSAARLIADVAVGEKIVVEKSTVPVKAAEVITKILKANHHSNYQILSNPEFLSGGSALQDLLYPDRVLIGGEDTNAISKLSAVYEHWIPKDKIITTNTYTSELAKLATNAFLAQRISNINSLSAICESLGLDVSVLSEAIGLDPEDRDEILDRVPRIRRQRLQEGHHELGVHMRSVGFSERGRLLATGRQHEQLPTDEILEENSRSPFQHAGGQEDLDIRFRLQEGHPGHEGIAGDIRVSVPVERRRQTSHLRSASPEEPNIRRPESIGREGPPKVGHGLRRSLSLHFQHARDSRLHGMGRIQNARLRKNFRRHDQTGVHFRRPEDPSAPGID</sequence>
<dbReference type="PANTHER" id="PTHR11374">
    <property type="entry name" value="UDP-GLUCOSE DEHYDROGENASE/UDP-MANNAC DEHYDROGENASE"/>
    <property type="match status" value="1"/>
</dbReference>
<feature type="compositionally biased region" description="Basic and acidic residues" evidence="8">
    <location>
        <begin position="421"/>
        <end position="434"/>
    </location>
</feature>
<dbReference type="EMBL" id="JARGDH010000005">
    <property type="protein sequence ID" value="KAL0267746.1"/>
    <property type="molecule type" value="Genomic_DNA"/>
</dbReference>
<dbReference type="GO" id="GO:0051287">
    <property type="term" value="F:NAD binding"/>
    <property type="evidence" value="ECO:0007669"/>
    <property type="project" value="InterPro"/>
</dbReference>
<dbReference type="AlphaFoldDB" id="A0AAW2HDU2"/>
<dbReference type="PIRSF" id="PIRSF000124">
    <property type="entry name" value="UDPglc_GDPman_dh"/>
    <property type="match status" value="1"/>
</dbReference>
<proteinExistence type="inferred from homology"/>
<dbReference type="InterPro" id="IPR008927">
    <property type="entry name" value="6-PGluconate_DH-like_C_sf"/>
</dbReference>
<evidence type="ECO:0000256" key="2">
    <source>
        <dbReference type="ARBA" id="ARBA00012954"/>
    </source>
</evidence>
<keyword evidence="5" id="KW-0560">Oxidoreductase</keyword>
<feature type="compositionally biased region" description="Basic and acidic residues" evidence="8">
    <location>
        <begin position="368"/>
        <end position="381"/>
    </location>
</feature>